<accession>A0A182NYG1</accession>
<dbReference type="Proteomes" id="UP000075884">
    <property type="component" value="Unassembled WGS sequence"/>
</dbReference>
<dbReference type="AlphaFoldDB" id="A0A182NYG1"/>
<name>A0A182NYG1_9DIPT</name>
<proteinExistence type="predicted"/>
<evidence type="ECO:0000313" key="1">
    <source>
        <dbReference type="EnsemblMetazoa" id="ADIR014860-PA"/>
    </source>
</evidence>
<evidence type="ECO:0000313" key="2">
    <source>
        <dbReference type="Proteomes" id="UP000075884"/>
    </source>
</evidence>
<reference evidence="1" key="2">
    <citation type="submission" date="2020-05" db="UniProtKB">
        <authorList>
            <consortium name="EnsemblMetazoa"/>
        </authorList>
    </citation>
    <scope>IDENTIFICATION</scope>
    <source>
        <strain evidence="1">WRAIR2</strain>
    </source>
</reference>
<dbReference type="EnsemblMetazoa" id="ADIR014860-RA">
    <property type="protein sequence ID" value="ADIR014860-PA"/>
    <property type="gene ID" value="ADIR014860"/>
</dbReference>
<sequence>MYDFVFAVGKGCFRVVLRPDLSKKESFDRRYGRGANEMCGWLYEQRTLRVVCSRVLHSCWTKEKQYLMKEKKCKILGLEICNGGVE</sequence>
<keyword evidence="2" id="KW-1185">Reference proteome</keyword>
<organism evidence="1 2">
    <name type="scientific">Anopheles dirus</name>
    <dbReference type="NCBI Taxonomy" id="7168"/>
    <lineage>
        <taxon>Eukaryota</taxon>
        <taxon>Metazoa</taxon>
        <taxon>Ecdysozoa</taxon>
        <taxon>Arthropoda</taxon>
        <taxon>Hexapoda</taxon>
        <taxon>Insecta</taxon>
        <taxon>Pterygota</taxon>
        <taxon>Neoptera</taxon>
        <taxon>Endopterygota</taxon>
        <taxon>Diptera</taxon>
        <taxon>Nematocera</taxon>
        <taxon>Culicoidea</taxon>
        <taxon>Culicidae</taxon>
        <taxon>Anophelinae</taxon>
        <taxon>Anopheles</taxon>
    </lineage>
</organism>
<protein>
    <submittedName>
        <fullName evidence="1">Uncharacterized protein</fullName>
    </submittedName>
</protein>
<reference evidence="2" key="1">
    <citation type="submission" date="2013-03" db="EMBL/GenBank/DDBJ databases">
        <title>The Genome Sequence of Anopheles dirus WRAIR2.</title>
        <authorList>
            <consortium name="The Broad Institute Genomics Platform"/>
            <person name="Neafsey D.E."/>
            <person name="Walton C."/>
            <person name="Walker B."/>
            <person name="Young S.K."/>
            <person name="Zeng Q."/>
            <person name="Gargeya S."/>
            <person name="Fitzgerald M."/>
            <person name="Haas B."/>
            <person name="Abouelleil A."/>
            <person name="Allen A.W."/>
            <person name="Alvarado L."/>
            <person name="Arachchi H.M."/>
            <person name="Berlin A.M."/>
            <person name="Chapman S.B."/>
            <person name="Gainer-Dewar J."/>
            <person name="Goldberg J."/>
            <person name="Griggs A."/>
            <person name="Gujja S."/>
            <person name="Hansen M."/>
            <person name="Howarth C."/>
            <person name="Imamovic A."/>
            <person name="Ireland A."/>
            <person name="Larimer J."/>
            <person name="McCowan C."/>
            <person name="Murphy C."/>
            <person name="Pearson M."/>
            <person name="Poon T.W."/>
            <person name="Priest M."/>
            <person name="Roberts A."/>
            <person name="Saif S."/>
            <person name="Shea T."/>
            <person name="Sisk P."/>
            <person name="Sykes S."/>
            <person name="Wortman J."/>
            <person name="Nusbaum C."/>
            <person name="Birren B."/>
        </authorList>
    </citation>
    <scope>NUCLEOTIDE SEQUENCE [LARGE SCALE GENOMIC DNA]</scope>
    <source>
        <strain evidence="2">WRAIR2</strain>
    </source>
</reference>
<dbReference type="VEuPathDB" id="VectorBase:ADIR014860"/>